<gene>
    <name evidence="1" type="ORF">PNEJI1_002566</name>
</gene>
<name>L0P9Y1_PNEJI</name>
<dbReference type="Proteomes" id="UP000010422">
    <property type="component" value="Unassembled WGS sequence"/>
</dbReference>
<proteinExistence type="predicted"/>
<reference evidence="1 2" key="1">
    <citation type="journal article" date="2012" name="MBio">
        <title>De novo assembly of the Pneumocystis jirovecii genome from a single bronchoalveolar lavage fluid specimen from a patient.</title>
        <authorList>
            <person name="Cisse O.H."/>
            <person name="Pagni M."/>
            <person name="Hauser P.M."/>
        </authorList>
    </citation>
    <scope>NUCLEOTIDE SEQUENCE [LARGE SCALE GENOMIC DNA]</scope>
    <source>
        <strain evidence="1 2">SE8</strain>
    </source>
</reference>
<protein>
    <submittedName>
        <fullName evidence="1">Uncharacterized protein</fullName>
    </submittedName>
</protein>
<dbReference type="InParanoid" id="L0P9Y1"/>
<dbReference type="AlphaFoldDB" id="L0P9Y1"/>
<organism evidence="2">
    <name type="scientific">Pneumocystis jirovecii</name>
    <name type="common">Human pneumocystis pneumonia agent</name>
    <dbReference type="NCBI Taxonomy" id="42068"/>
    <lineage>
        <taxon>Eukaryota</taxon>
        <taxon>Fungi</taxon>
        <taxon>Dikarya</taxon>
        <taxon>Ascomycota</taxon>
        <taxon>Taphrinomycotina</taxon>
        <taxon>Pneumocystomycetes</taxon>
        <taxon>Pneumocystaceae</taxon>
        <taxon>Pneumocystis</taxon>
    </lineage>
</organism>
<evidence type="ECO:0000313" key="1">
    <source>
        <dbReference type="EMBL" id="CCJ29221.1"/>
    </source>
</evidence>
<dbReference type="EMBL" id="CAKM01000167">
    <property type="protein sequence ID" value="CCJ29221.1"/>
    <property type="molecule type" value="Genomic_DNA"/>
</dbReference>
<accession>L0P9Y1</accession>
<sequence>MQFLNAVKHEDHRQGNFKSFQNYLKDYCRNLLLLNVYHQQWPSITPPCIVNNDTSNVPPPKSKIRTFFSLSDFESRPYAIAAAVGSLIIRRTFKPAIVPASFVERR</sequence>
<comment type="caution">
    <text evidence="1">The sequence shown here is derived from an EMBL/GenBank/DDBJ whole genome shotgun (WGS) entry which is preliminary data.</text>
</comment>
<dbReference type="VEuPathDB" id="FungiDB:PNEJI1_002566"/>
<evidence type="ECO:0000313" key="2">
    <source>
        <dbReference type="Proteomes" id="UP000010422"/>
    </source>
</evidence>